<dbReference type="PROSITE" id="PS00012">
    <property type="entry name" value="PHOSPHOPANTETHEINE"/>
    <property type="match status" value="2"/>
</dbReference>
<feature type="compositionally biased region" description="Polar residues" evidence="4">
    <location>
        <begin position="8"/>
        <end position="25"/>
    </location>
</feature>
<dbReference type="InterPro" id="IPR036736">
    <property type="entry name" value="ACP-like_sf"/>
</dbReference>
<feature type="compositionally biased region" description="Basic residues" evidence="4">
    <location>
        <begin position="1566"/>
        <end position="1575"/>
    </location>
</feature>
<dbReference type="EMBL" id="JAAMPI010001098">
    <property type="protein sequence ID" value="KAF4626717.1"/>
    <property type="molecule type" value="Genomic_DNA"/>
</dbReference>
<name>A0A8H4RAW3_9HELO</name>
<dbReference type="Proteomes" id="UP000566819">
    <property type="component" value="Unassembled WGS sequence"/>
</dbReference>
<feature type="region of interest" description="Disordered" evidence="4">
    <location>
        <begin position="1566"/>
        <end position="1585"/>
    </location>
</feature>
<evidence type="ECO:0000256" key="3">
    <source>
        <dbReference type="ARBA" id="ARBA00022598"/>
    </source>
</evidence>
<dbReference type="PROSITE" id="PS50075">
    <property type="entry name" value="CARRIER"/>
    <property type="match status" value="2"/>
</dbReference>
<dbReference type="Gene3D" id="3.30.300.30">
    <property type="match status" value="2"/>
</dbReference>
<proteinExistence type="predicted"/>
<evidence type="ECO:0000313" key="6">
    <source>
        <dbReference type="EMBL" id="KAF4626717.1"/>
    </source>
</evidence>
<dbReference type="Gene3D" id="1.10.1200.10">
    <property type="entry name" value="ACP-like"/>
    <property type="match status" value="2"/>
</dbReference>
<keyword evidence="1" id="KW-0596">Phosphopantetheine</keyword>
<dbReference type="CDD" id="cd05918">
    <property type="entry name" value="A_NRPS_SidN3_like"/>
    <property type="match status" value="1"/>
</dbReference>
<dbReference type="InterPro" id="IPR020845">
    <property type="entry name" value="AMP-binding_CS"/>
</dbReference>
<keyword evidence="3" id="KW-0436">Ligase</keyword>
<reference evidence="6 7" key="1">
    <citation type="submission" date="2020-03" db="EMBL/GenBank/DDBJ databases">
        <title>Draft Genome Sequence of Cudoniella acicularis.</title>
        <authorList>
            <person name="Buettner E."/>
            <person name="Kellner H."/>
        </authorList>
    </citation>
    <scope>NUCLEOTIDE SEQUENCE [LARGE SCALE GENOMIC DNA]</scope>
    <source>
        <strain evidence="6 7">DSM 108380</strain>
    </source>
</reference>
<dbReference type="NCBIfam" id="TIGR01733">
    <property type="entry name" value="AA-adenyl-dom"/>
    <property type="match status" value="1"/>
</dbReference>
<sequence>MHLRSDSNADGSSSRKNGYQPSNKALKTASPAADGHELFPLMPQGYCWDNILAEIGLQSCSGEALDAVENVYPCSPMQESIYVAKETGAKSLDRIAALFELEPSIAFHELEEAWKSVVTRHETLRTIFVPSTENGPSRLTDAVVLKAPRCHMERIECEDYAAVRALYQERCTNTRDFPKGLLHRLTMYHTKDNQQFCMFEQSELIADGASMTNAVTDVCAMLSGSPIEDAPGYSRYIEQLQREVDPEQSLEYWMSYLDSAEPCNFPPLRRRAQVEDPGPSQESQVVEIPFLRSQELLNFCHSMEITISSALHVAWALLLRSYTGNDEVCFGFLSSGRDLPLDGIERMYGPLVNFVTCRVRSGGKSLRDVIETIRSDFVESLPFHSTPLMRIQHALRNVENKLFNTIVTTQYAPTLTDVRDDAQLRCLASYDASEFGLALKATYSDTAIKIRLAYSTSLLSSAMAERVAHTLISVVDNLLDSKNLDCQAEELAAISSLDQQQTMLWNQETLAMTPELPKATVHGLIEEAARHRPNAPAVLFSGSILTYSDLDLMATNLAHRMLKYLSDTQHLIPLYFEKSAAYSIAVLATLKAGRGFVPVDISNPPNRVQLILEQLGMSPTSGIVVCSRGRSEQVSSFCRQTIELGSSDMLDGSMTEMSRDPAMSLPEVTQTDPAYVIFTSGSTGTPKGVFPTEMERQESLVDFINRTGVDWLHITPSMTDAFPPDSVPSLKTIVLGGEPMTNRNVAQWAIPGRFLVQSYGPAECSVTSTINSDISVDRDPTNIGRAIGELLIEGPILAQGYLNNPSTTASSFITGATWAPEKRLYRTGDLVRYGEDGMLRFVGRTDSRVKIHGQRMECGEVESQLVMQNLVQHAVVLVPKSGPGLARLNAAETTDILRNWLADRLPAWMIPGLFIFVCHIPRNLSRKLDRKRMKHYVESMSQESYKQLVGQMDGPRQNRAGTEMECRLRRVWCQVLNVPEEAVNWNTSWFSLGGDSISAMMLSSQLRKDSINVVAADILRLRNIQLMAEHIGERTSTNKRVEVQDLDTGRTAIDMPWDLSPIQKMSFQFFPDGDCLDQQAMVMHTTLYLDDEMVFEAFAALVAAHPMLSARFEKHTSSHGGRVWMQRIMPATSLKSTCSIRFHQDGDAAFRLQRIAETRVVIDIVQGPIMGVDVFRTSALTTIAICIHHLSVDTVSWRIMFQELEDFVLRKKSIQPEPVSFPSWCQAQRKYAESLRPSLVLPDKEINIDLAYWSMEETPNIFGDTVSSSLKISSAEMATLTAACDQFDYDFVDVFSTAISTSFSEIFKARTPPTVFIEGHGREPFARDLDPSRTVGWFTTLSPVVIEVPDVKDPDLIAALEKTRTFRQGTPMKGFDYFTSRFLNREGVEAFRLRHTHAEIILNFLGAYQQFERQNSVFRRSDDPELLSGLSAIRQEQRKASARYSLISIVAFVENSSLSVKVEWNKKMKFQNESLSQLGTPMRHKEVSAPAPTFTRFGIDEQTAFAATKSLGLQPDQIESIYPCSPIQEGLMASQLKNADTTSVYDQTFLMKISSAEGKPIGSAHIRGKRHRRVHSSSPAPDRSAVQIERNVREDELKSSLFEVQRESLRRPLDGSPLHHFTVCETTDGSMYILLATNHLIKDGISTQILMQDLAILCGDPIGAAQWDPQYSYLDYIRFVYSQDLRRARDYWSAYLGGVASCNFPILRNTESLGETASHSSVSLQIRSCEVDMRQLCRSHELTVSNIFQMAWGVVLSVYLNSNAILFGFLASGRDLPVDGIHQIVGPVVNMIPLKCDIRRDMTAIEVIKTLQRDYIEHLSWQTISLAQMLHAARNNNESANFNTILNIQKPAGSNLDKRRGSVEMVKSRDITEYGLALTITDKDGDFGMSLEYNISLVTNKQAAQILSTFAAAVKKVVANPEGRVGDLDLVSDEDRKRIQDWDLEVPQMKEECVHKLIQGTALSVPDKQAIYGWDGQLTYGELMDLTDRLSQKLVSFGVQPEEIVPLCFEKSIWGIVAMVATFAHLDPLSPISRKKQIISQTKSRIALTSVRHQSIMKSLVSEALPVSRENLLALPAARDHLNVDQSNRLVQPSNALYVVFTSGSTGEPKGVVIEHRNFCSALAANTSWLQIRPSSRILQFSSFIFDASLEETLTALVAGACICVPSDDDRMSPELLTEFIHRASVNWAALTPSFLQNLDSNALNPPLDFITVHAEPMSASLVKQWASVVQMRPSYGPTECSVTSTIGMPFTESSDASNIGWPVGCRGRVVDPEDPQRLVPIGAVGELVLEGPILGRGYLNQPAQTAAAFPHIEGVFGDGSSKVYRTGDLVHYAEDGSLRIHGRKDMQIKVRGQRVEIGEIQSQLNSPPDVHHALVLKPRSGLLQDRLVSVLSISHSPQTSFSVSPNSGGIQLMQNSTTWDQPQHAALSEALNRIRSSVSAKLPPYMVPDTWLIVEYLPTLPSQKLDRKKVEVWLEIIDKATLLLARQLMGSSRNIIGAETETEDLIRATFSQILDIPSDLVSITDHFIALGGDSISAMLVSRALKKSGVPVRTQDVLISSSIRDLASRIQPLDQKALAPVKEKSGIRGWSSEALPSIEDITNKCGLSLDYGPKILSVLHSTPFQQRTTVALHSVPRRPYLYNTYREIESTGTEHQSIDPSRLLNAWRATVARHRILQTAVLLTEDSNAAYQVVLDEFTTACEKIEVDTEKDAFEASVAKTKEVRADLSRTSLSPLLWLTLFVTRHKQVFAHFLIGHMLIDHVSFAHILSDWDALYRGLPLSKEPEFENYVNYLCDQDIQASTDFWVRRLRGVETTFLSPTLEPLQTNRTPTAGSATVLNFRIDINDDIHDYCRSTCVTLSTLLQFAWAILLGAYTKQEAVCFGHLVSDRDIDVVGADEIVGPMLSIMVGHVVLHSSHDASASLSPMDAIQRLQHDNATGMAHKVFDLTAVERQLGLHPPTRVLFNTLVNYRKVRFSGPSPVMRVRSIIKEDPHEQQIVLSFNEAANGSHLDAALTYDNATYSSQSVDSSISSVLVVCPIGSFRRNQVMSHIVMQVRGKLFSFHFTSNLRNKFGFKRYAKSFTLSPPKSASRYPPSPDMKMSYASQSSPLMSEGILDTEKEMEEENLDSENHVPKTRRKTILARAIKWAAIALCLLSLFVLGRTTANTHITEAVNQEPVSLGKCSPDWIEAKEAGCVYDVVLSTWMHPRCFNSELYKRYMDTLRSMDLTYWLEPEMHNEVPFNVVARGEHGWIWTTGTFHHLHCSYVVDRILEASKHQPRVLDTLCRDEKHIDHCVSYNANPDWRDVKAPNTTRIFNEPYLIDCLVG</sequence>
<dbReference type="OrthoDB" id="416786at2759"/>
<feature type="region of interest" description="Disordered" evidence="4">
    <location>
        <begin position="3084"/>
        <end position="3108"/>
    </location>
</feature>
<dbReference type="PROSITE" id="PS00455">
    <property type="entry name" value="AMP_BINDING"/>
    <property type="match status" value="2"/>
</dbReference>
<dbReference type="Pfam" id="PF00550">
    <property type="entry name" value="PP-binding"/>
    <property type="match status" value="2"/>
</dbReference>
<dbReference type="InterPro" id="IPR023213">
    <property type="entry name" value="CAT-like_dom_sf"/>
</dbReference>
<dbReference type="GO" id="GO:0031177">
    <property type="term" value="F:phosphopantetheine binding"/>
    <property type="evidence" value="ECO:0007669"/>
    <property type="project" value="InterPro"/>
</dbReference>
<dbReference type="SUPFAM" id="SSF47336">
    <property type="entry name" value="ACP-like"/>
    <property type="match status" value="2"/>
</dbReference>
<dbReference type="InterPro" id="IPR006162">
    <property type="entry name" value="Ppantetheine_attach_site"/>
</dbReference>
<dbReference type="GO" id="GO:0044550">
    <property type="term" value="P:secondary metabolite biosynthetic process"/>
    <property type="evidence" value="ECO:0007669"/>
    <property type="project" value="TreeGrafter"/>
</dbReference>
<evidence type="ECO:0000256" key="4">
    <source>
        <dbReference type="SAM" id="MobiDB-lite"/>
    </source>
</evidence>
<dbReference type="SUPFAM" id="SSF56801">
    <property type="entry name" value="Acetyl-CoA synthetase-like"/>
    <property type="match status" value="2"/>
</dbReference>
<dbReference type="FunFam" id="3.30.300.30:FF:000015">
    <property type="entry name" value="Nonribosomal peptide synthase SidD"/>
    <property type="match status" value="1"/>
</dbReference>
<dbReference type="Pfam" id="PF00501">
    <property type="entry name" value="AMP-binding"/>
    <property type="match status" value="2"/>
</dbReference>
<feature type="domain" description="Carrier" evidence="5">
    <location>
        <begin position="959"/>
        <end position="1035"/>
    </location>
</feature>
<dbReference type="InterPro" id="IPR042099">
    <property type="entry name" value="ANL_N_sf"/>
</dbReference>
<feature type="domain" description="Carrier" evidence="5">
    <location>
        <begin position="2498"/>
        <end position="2574"/>
    </location>
</feature>
<dbReference type="Gene3D" id="3.30.559.30">
    <property type="entry name" value="Nonribosomal peptide synthetase, condensation domain"/>
    <property type="match status" value="4"/>
</dbReference>
<dbReference type="SUPFAM" id="SSF52777">
    <property type="entry name" value="CoA-dependent acyltransferases"/>
    <property type="match status" value="8"/>
</dbReference>
<dbReference type="CDD" id="cd19542">
    <property type="entry name" value="CT_NRPS-like"/>
    <property type="match status" value="1"/>
</dbReference>
<keyword evidence="2" id="KW-0597">Phosphoprotein</keyword>
<keyword evidence="7" id="KW-1185">Reference proteome</keyword>
<gene>
    <name evidence="6" type="ORF">G7Y89_g11440</name>
</gene>
<comment type="caution">
    <text evidence="6">The sequence shown here is derived from an EMBL/GenBank/DDBJ whole genome shotgun (WGS) entry which is preliminary data.</text>
</comment>
<dbReference type="GO" id="GO:0016874">
    <property type="term" value="F:ligase activity"/>
    <property type="evidence" value="ECO:0007669"/>
    <property type="project" value="UniProtKB-KW"/>
</dbReference>
<protein>
    <recommendedName>
        <fullName evidence="5">Carrier domain-containing protein</fullName>
    </recommendedName>
</protein>
<dbReference type="Gene3D" id="3.40.50.12780">
    <property type="entry name" value="N-terminal domain of ligase-like"/>
    <property type="match status" value="3"/>
</dbReference>
<organism evidence="6 7">
    <name type="scientific">Cudoniella acicularis</name>
    <dbReference type="NCBI Taxonomy" id="354080"/>
    <lineage>
        <taxon>Eukaryota</taxon>
        <taxon>Fungi</taxon>
        <taxon>Dikarya</taxon>
        <taxon>Ascomycota</taxon>
        <taxon>Pezizomycotina</taxon>
        <taxon>Leotiomycetes</taxon>
        <taxon>Helotiales</taxon>
        <taxon>Tricladiaceae</taxon>
        <taxon>Cudoniella</taxon>
    </lineage>
</organism>
<dbReference type="InterPro" id="IPR045851">
    <property type="entry name" value="AMP-bd_C_sf"/>
</dbReference>
<dbReference type="GO" id="GO:0043041">
    <property type="term" value="P:amino acid activation for nonribosomal peptide biosynthetic process"/>
    <property type="evidence" value="ECO:0007669"/>
    <property type="project" value="TreeGrafter"/>
</dbReference>
<dbReference type="InterPro" id="IPR000873">
    <property type="entry name" value="AMP-dep_synth/lig_dom"/>
</dbReference>
<dbReference type="Gene3D" id="3.30.559.10">
    <property type="entry name" value="Chloramphenicol acetyltransferase-like domain"/>
    <property type="match status" value="4"/>
</dbReference>
<accession>A0A8H4RAW3</accession>
<dbReference type="GO" id="GO:0005737">
    <property type="term" value="C:cytoplasm"/>
    <property type="evidence" value="ECO:0007669"/>
    <property type="project" value="TreeGrafter"/>
</dbReference>
<feature type="region of interest" description="Disordered" evidence="4">
    <location>
        <begin position="1"/>
        <end position="27"/>
    </location>
</feature>
<evidence type="ECO:0000313" key="7">
    <source>
        <dbReference type="Proteomes" id="UP000566819"/>
    </source>
</evidence>
<evidence type="ECO:0000256" key="1">
    <source>
        <dbReference type="ARBA" id="ARBA00022450"/>
    </source>
</evidence>
<dbReference type="InterPro" id="IPR009081">
    <property type="entry name" value="PP-bd_ACP"/>
</dbReference>
<dbReference type="InterPro" id="IPR020806">
    <property type="entry name" value="PKS_PP-bd"/>
</dbReference>
<dbReference type="PANTHER" id="PTHR45527:SF12">
    <property type="entry name" value="NONRIBOSOMAL PEPTIDE SYNTHETASE IVOA"/>
    <property type="match status" value="1"/>
</dbReference>
<dbReference type="InterPro" id="IPR010071">
    <property type="entry name" value="AA_adenyl_dom"/>
</dbReference>
<dbReference type="InterPro" id="IPR001242">
    <property type="entry name" value="Condensation_dom"/>
</dbReference>
<dbReference type="SMART" id="SM00823">
    <property type="entry name" value="PKS_PP"/>
    <property type="match status" value="2"/>
</dbReference>
<evidence type="ECO:0000256" key="2">
    <source>
        <dbReference type="ARBA" id="ARBA00022553"/>
    </source>
</evidence>
<evidence type="ECO:0000259" key="5">
    <source>
        <dbReference type="PROSITE" id="PS50075"/>
    </source>
</evidence>
<dbReference type="PANTHER" id="PTHR45527">
    <property type="entry name" value="NONRIBOSOMAL PEPTIDE SYNTHETASE"/>
    <property type="match status" value="1"/>
</dbReference>
<dbReference type="Pfam" id="PF00668">
    <property type="entry name" value="Condensation"/>
    <property type="match status" value="4"/>
</dbReference>